<dbReference type="SUPFAM" id="SSF52540">
    <property type="entry name" value="P-loop containing nucleoside triphosphate hydrolases"/>
    <property type="match status" value="1"/>
</dbReference>
<dbReference type="RefSeq" id="WP_353644103.1">
    <property type="nucleotide sequence ID" value="NZ_CP159253.1"/>
</dbReference>
<gene>
    <name evidence="1" type="ORF">ABVK50_24525</name>
</gene>
<dbReference type="EMBL" id="CP159253">
    <property type="protein sequence ID" value="XCG48367.1"/>
    <property type="molecule type" value="Genomic_DNA"/>
</dbReference>
<accession>A0AAU8CN88</accession>
<name>A0AAU8CN88_9HYPH</name>
<dbReference type="InterPro" id="IPR027417">
    <property type="entry name" value="P-loop_NTPase"/>
</dbReference>
<dbReference type="AlphaFoldDB" id="A0AAU8CN88"/>
<dbReference type="Gene3D" id="3.40.50.300">
    <property type="entry name" value="P-loop containing nucleotide triphosphate hydrolases"/>
    <property type="match status" value="1"/>
</dbReference>
<keyword evidence="1" id="KW-0547">Nucleotide-binding</keyword>
<protein>
    <submittedName>
        <fullName evidence="1">ATP-binding protein</fullName>
    </submittedName>
</protein>
<evidence type="ECO:0000313" key="1">
    <source>
        <dbReference type="EMBL" id="XCG48367.1"/>
    </source>
</evidence>
<reference evidence="1" key="1">
    <citation type="submission" date="2024-06" db="EMBL/GenBank/DDBJ databases">
        <title>Mesorhizobium karijinii sp. nov., a symbiont of the iconic Swainsona formosa from arid Australia.</title>
        <authorList>
            <person name="Hill Y.J."/>
            <person name="Watkin E.L.J."/>
            <person name="O'Hara G.W."/>
            <person name="Terpolilli J."/>
            <person name="Tye M.L."/>
            <person name="Kohlmeier M.G."/>
        </authorList>
    </citation>
    <scope>NUCLEOTIDE SEQUENCE</scope>
    <source>
        <strain evidence="1">WSM2240</strain>
    </source>
</reference>
<dbReference type="Pfam" id="PF13671">
    <property type="entry name" value="AAA_33"/>
    <property type="match status" value="1"/>
</dbReference>
<organism evidence="1">
    <name type="scientific">Mesorhizobium sp. WSM2240</name>
    <dbReference type="NCBI Taxonomy" id="3228851"/>
    <lineage>
        <taxon>Bacteria</taxon>
        <taxon>Pseudomonadati</taxon>
        <taxon>Pseudomonadota</taxon>
        <taxon>Alphaproteobacteria</taxon>
        <taxon>Hyphomicrobiales</taxon>
        <taxon>Phyllobacteriaceae</taxon>
        <taxon>Mesorhizobium</taxon>
    </lineage>
</organism>
<dbReference type="GO" id="GO:0005524">
    <property type="term" value="F:ATP binding"/>
    <property type="evidence" value="ECO:0007669"/>
    <property type="project" value="UniProtKB-KW"/>
</dbReference>
<sequence>MATLHLMVGLPGSGKTTLARKLEAEYSALRLTVDEWHTRLFGSDVHDDSDEADWSRHNARHAAIEALLWEATARVLVLGVDVILDFGFWTRSERDELRAKAHDLGAGFRIHFADISEELLLERIKARNAQLPAGTFHIPEIKLKEWMHLFEPPLPDEFIP</sequence>
<proteinExistence type="predicted"/>
<keyword evidence="1" id="KW-0067">ATP-binding</keyword>